<keyword evidence="1" id="KW-0472">Membrane</keyword>
<sequence>MMENGQACSCFNGTQDDEGNFSAPVPVIGLYIAGATLVCLSLIVADLVNAFRRRMFWVPCRFFTLNSFTLTVVGVVTKIPVDLTTSMPGGQDQLAKLYGTGLLFIFMVLFLPSIGYMSASERIPNLASLTLVVITVIVNICMQIGTGLIFKFVVEHVMIMVLMLLTLSIMWSSNTDADTSLDAMIDGTKDAIKICRSRDGPGLDKDMKLFLLGKWNTPELVSCKYAHYPTMGILCATCFIVSSEATFRAALHQKISLFFGQSISDYKWSMWVLVGTQILTILVGSVSIGLKSLFLARQMKPFVLTDKYNDFRSYQLTRSFMPLFRSYFLPKCLSGFCIPKISQWLRGGVSFLQFIINFGMEWTDQLLIFLVNVLKNRNDLEESERIFREPIDQERKT</sequence>
<evidence type="ECO:0000256" key="1">
    <source>
        <dbReference type="SAM" id="Phobius"/>
    </source>
</evidence>
<dbReference type="AlphaFoldDB" id="A0AAP0PER1"/>
<protein>
    <submittedName>
        <fullName evidence="2">Uncharacterized protein</fullName>
    </submittedName>
</protein>
<gene>
    <name evidence="2" type="ORF">Sjap_008725</name>
</gene>
<keyword evidence="1" id="KW-0812">Transmembrane</keyword>
<dbReference type="Proteomes" id="UP001417504">
    <property type="component" value="Unassembled WGS sequence"/>
</dbReference>
<feature type="transmembrane region" description="Helical" evidence="1">
    <location>
        <begin position="123"/>
        <end position="141"/>
    </location>
</feature>
<name>A0AAP0PER1_9MAGN</name>
<dbReference type="PANTHER" id="PTHR35307">
    <property type="entry name" value="PROTEIN, PUTATIVE-RELATED"/>
    <property type="match status" value="1"/>
</dbReference>
<accession>A0AAP0PER1</accession>
<feature type="transmembrane region" description="Helical" evidence="1">
    <location>
        <begin position="97"/>
        <end position="117"/>
    </location>
</feature>
<keyword evidence="1" id="KW-1133">Transmembrane helix</keyword>
<keyword evidence="3" id="KW-1185">Reference proteome</keyword>
<reference evidence="2 3" key="1">
    <citation type="submission" date="2024-01" db="EMBL/GenBank/DDBJ databases">
        <title>Genome assemblies of Stephania.</title>
        <authorList>
            <person name="Yang L."/>
        </authorList>
    </citation>
    <scope>NUCLEOTIDE SEQUENCE [LARGE SCALE GENOMIC DNA]</scope>
    <source>
        <strain evidence="2">QJT</strain>
        <tissue evidence="2">Leaf</tissue>
    </source>
</reference>
<dbReference type="PANTHER" id="PTHR35307:SF3">
    <property type="entry name" value="DUF4220 DOMAIN-CONTAINING PROTEIN"/>
    <property type="match status" value="1"/>
</dbReference>
<dbReference type="EMBL" id="JBBNAE010000003">
    <property type="protein sequence ID" value="KAK9138131.1"/>
    <property type="molecule type" value="Genomic_DNA"/>
</dbReference>
<comment type="caution">
    <text evidence="2">The sequence shown here is derived from an EMBL/GenBank/DDBJ whole genome shotgun (WGS) entry which is preliminary data.</text>
</comment>
<evidence type="ECO:0000313" key="3">
    <source>
        <dbReference type="Proteomes" id="UP001417504"/>
    </source>
</evidence>
<proteinExistence type="predicted"/>
<feature type="transmembrane region" description="Helical" evidence="1">
    <location>
        <begin position="148"/>
        <end position="171"/>
    </location>
</feature>
<feature type="transmembrane region" description="Helical" evidence="1">
    <location>
        <begin position="28"/>
        <end position="48"/>
    </location>
</feature>
<feature type="transmembrane region" description="Helical" evidence="1">
    <location>
        <begin position="268"/>
        <end position="290"/>
    </location>
</feature>
<evidence type="ECO:0000313" key="2">
    <source>
        <dbReference type="EMBL" id="KAK9138131.1"/>
    </source>
</evidence>
<organism evidence="2 3">
    <name type="scientific">Stephania japonica</name>
    <dbReference type="NCBI Taxonomy" id="461633"/>
    <lineage>
        <taxon>Eukaryota</taxon>
        <taxon>Viridiplantae</taxon>
        <taxon>Streptophyta</taxon>
        <taxon>Embryophyta</taxon>
        <taxon>Tracheophyta</taxon>
        <taxon>Spermatophyta</taxon>
        <taxon>Magnoliopsida</taxon>
        <taxon>Ranunculales</taxon>
        <taxon>Menispermaceae</taxon>
        <taxon>Menispermoideae</taxon>
        <taxon>Cissampelideae</taxon>
        <taxon>Stephania</taxon>
    </lineage>
</organism>